<keyword evidence="3 8" id="KW-0813">Transport</keyword>
<comment type="caution">
    <text evidence="10">The sequence shown here is derived from an EMBL/GenBank/DDBJ whole genome shotgun (WGS) entry which is preliminary data.</text>
</comment>
<keyword evidence="5 9" id="KW-0812">Transmembrane</keyword>
<evidence type="ECO:0000256" key="7">
    <source>
        <dbReference type="ARBA" id="ARBA00023136"/>
    </source>
</evidence>
<reference evidence="10 11" key="1">
    <citation type="submission" date="2019-10" db="EMBL/GenBank/DDBJ databases">
        <title>Gracilibacillus sp. nov. isolated from rice seeds.</title>
        <authorList>
            <person name="He S."/>
        </authorList>
    </citation>
    <scope>NUCLEOTIDE SEQUENCE [LARGE SCALE GENOMIC DNA]</scope>
    <source>
        <strain evidence="10 11">TD8</strain>
    </source>
</reference>
<dbReference type="InterPro" id="IPR025720">
    <property type="entry name" value="RibU"/>
</dbReference>
<evidence type="ECO:0000256" key="1">
    <source>
        <dbReference type="ARBA" id="ARBA00004651"/>
    </source>
</evidence>
<evidence type="ECO:0000256" key="5">
    <source>
        <dbReference type="ARBA" id="ARBA00022692"/>
    </source>
</evidence>
<keyword evidence="6 9" id="KW-1133">Transmembrane helix</keyword>
<evidence type="ECO:0000256" key="4">
    <source>
        <dbReference type="ARBA" id="ARBA00022475"/>
    </source>
</evidence>
<evidence type="ECO:0000256" key="9">
    <source>
        <dbReference type="SAM" id="Phobius"/>
    </source>
</evidence>
<comment type="subcellular location">
    <subcellularLocation>
        <location evidence="1">Cell membrane</location>
        <topology evidence="1">Multi-pass membrane protein</topology>
    </subcellularLocation>
</comment>
<evidence type="ECO:0000256" key="3">
    <source>
        <dbReference type="ARBA" id="ARBA00022448"/>
    </source>
</evidence>
<protein>
    <recommendedName>
        <fullName evidence="8">Riboflavin transporter</fullName>
    </recommendedName>
</protein>
<evidence type="ECO:0000256" key="2">
    <source>
        <dbReference type="ARBA" id="ARBA00005540"/>
    </source>
</evidence>
<name>A0A7C8KRS9_9BACI</name>
<dbReference type="Pfam" id="PF12822">
    <property type="entry name" value="ECF_trnsprt"/>
    <property type="match status" value="1"/>
</dbReference>
<keyword evidence="7 8" id="KW-0472">Membrane</keyword>
<dbReference type="PANTHER" id="PTHR38438">
    <property type="entry name" value="RIBOFLAVIN TRANSPORTER RIBU"/>
    <property type="match status" value="1"/>
</dbReference>
<feature type="transmembrane region" description="Helical" evidence="9">
    <location>
        <begin position="64"/>
        <end position="85"/>
    </location>
</feature>
<evidence type="ECO:0000256" key="8">
    <source>
        <dbReference type="PIRNR" id="PIRNR037778"/>
    </source>
</evidence>
<gene>
    <name evidence="10" type="ORF">F9U64_13280</name>
</gene>
<sequence length="174" mass="19327">MGTISAVLMFINVPLPFLPPYLRLDISDLPALIAGIMFNPFAGVAVLVIKNLLHLLLTAIYDPIGAAANLLAGLLLVFPVSFLFYKYKSKKSVLIGVILGTVLMTTGMSVLNYYVILPAYSMFMGWEEMTDSVKQSTVLAGIMPFNLIKGIFAGTIFYLIFLRLRKWIEKKRTI</sequence>
<dbReference type="PANTHER" id="PTHR38438:SF1">
    <property type="entry name" value="RIBOFLAVIN TRANSPORTER RIBU"/>
    <property type="match status" value="1"/>
</dbReference>
<evidence type="ECO:0000256" key="6">
    <source>
        <dbReference type="ARBA" id="ARBA00022989"/>
    </source>
</evidence>
<dbReference type="OrthoDB" id="9809216at2"/>
<accession>A0A7C8KRS9</accession>
<feature type="transmembrane region" description="Helical" evidence="9">
    <location>
        <begin position="136"/>
        <end position="162"/>
    </location>
</feature>
<evidence type="ECO:0000313" key="11">
    <source>
        <dbReference type="Proteomes" id="UP000480246"/>
    </source>
</evidence>
<dbReference type="Gene3D" id="1.10.1760.20">
    <property type="match status" value="1"/>
</dbReference>
<keyword evidence="4 8" id="KW-1003">Cell membrane</keyword>
<feature type="transmembrane region" description="Helical" evidence="9">
    <location>
        <begin position="92"/>
        <end position="116"/>
    </location>
</feature>
<comment type="similarity">
    <text evidence="2 8">Belongs to the prokaryotic riboflavin transporter (P-RFT) (TC 2.A.87) family.</text>
</comment>
<proteinExistence type="inferred from homology"/>
<dbReference type="GO" id="GO:0005886">
    <property type="term" value="C:plasma membrane"/>
    <property type="evidence" value="ECO:0007669"/>
    <property type="project" value="UniProtKB-SubCell"/>
</dbReference>
<feature type="transmembrane region" description="Helical" evidence="9">
    <location>
        <begin position="6"/>
        <end position="22"/>
    </location>
</feature>
<dbReference type="Proteomes" id="UP000480246">
    <property type="component" value="Unassembled WGS sequence"/>
</dbReference>
<dbReference type="EMBL" id="WEID01000065">
    <property type="protein sequence ID" value="KAB8131834.1"/>
    <property type="molecule type" value="Genomic_DNA"/>
</dbReference>
<dbReference type="GO" id="GO:0032217">
    <property type="term" value="F:riboflavin transmembrane transporter activity"/>
    <property type="evidence" value="ECO:0007669"/>
    <property type="project" value="UniProtKB-UniRule"/>
</dbReference>
<organism evidence="10 11">
    <name type="scientific">Gracilibacillus oryzae</name>
    <dbReference type="NCBI Taxonomy" id="1672701"/>
    <lineage>
        <taxon>Bacteria</taxon>
        <taxon>Bacillati</taxon>
        <taxon>Bacillota</taxon>
        <taxon>Bacilli</taxon>
        <taxon>Bacillales</taxon>
        <taxon>Bacillaceae</taxon>
        <taxon>Gracilibacillus</taxon>
    </lineage>
</organism>
<dbReference type="InterPro" id="IPR024529">
    <property type="entry name" value="ECF_trnsprt_substrate-spec"/>
</dbReference>
<dbReference type="PIRSF" id="PIRSF037778">
    <property type="entry name" value="UCP037778_transp_RibU"/>
    <property type="match status" value="1"/>
</dbReference>
<keyword evidence="11" id="KW-1185">Reference proteome</keyword>
<evidence type="ECO:0000313" key="10">
    <source>
        <dbReference type="EMBL" id="KAB8131834.1"/>
    </source>
</evidence>
<feature type="transmembrane region" description="Helical" evidence="9">
    <location>
        <begin position="29"/>
        <end position="49"/>
    </location>
</feature>
<comment type="function">
    <text evidence="8">Probably a riboflavin-binding protein that interacts with the energy-coupling factor (ECF) ABC-transporter complex.</text>
</comment>
<dbReference type="AlphaFoldDB" id="A0A7C8KRS9"/>